<dbReference type="PROSITE" id="PS50072">
    <property type="entry name" value="CSA_PPIASE_2"/>
    <property type="match status" value="1"/>
</dbReference>
<keyword evidence="2 3" id="KW-0413">Isomerase</keyword>
<dbReference type="AlphaFoldDB" id="A0A518GV64"/>
<evidence type="ECO:0000259" key="4">
    <source>
        <dbReference type="PROSITE" id="PS50072"/>
    </source>
</evidence>
<evidence type="ECO:0000313" key="5">
    <source>
        <dbReference type="EMBL" id="QDV32481.1"/>
    </source>
</evidence>
<sequence precursor="true">MNDPTMSTTPRLIATMIFAMFASGTAFGQDESKDANANPRVVLETNKGPITVELYQDKAPKTVENYLQYVDSGHYDNTVFHRVIGPNPQQPQGFMIQGGGFSAGQPIQEKPTRDQILNEADNGLKNERGTLAMARTSDPHSASAQFFINLGDNEFLNHTNKTTRGWGYAVFGKVVDGMEVVDQIARVQTGRAPAKVTGGQTAPFDDVPVEPVVIQSARRAGP</sequence>
<dbReference type="InterPro" id="IPR044665">
    <property type="entry name" value="E_coli_cyclophilin_A-like"/>
</dbReference>
<dbReference type="CDD" id="cd01920">
    <property type="entry name" value="cyclophilin_EcCYP_like"/>
    <property type="match status" value="1"/>
</dbReference>
<dbReference type="Gene3D" id="2.40.100.10">
    <property type="entry name" value="Cyclophilin-like"/>
    <property type="match status" value="1"/>
</dbReference>
<dbReference type="SUPFAM" id="SSF50891">
    <property type="entry name" value="Cyclophilin-like"/>
    <property type="match status" value="1"/>
</dbReference>
<gene>
    <name evidence="5" type="ORF">ElP_03140</name>
</gene>
<organism evidence="5 6">
    <name type="scientific">Tautonia plasticadhaerens</name>
    <dbReference type="NCBI Taxonomy" id="2527974"/>
    <lineage>
        <taxon>Bacteria</taxon>
        <taxon>Pseudomonadati</taxon>
        <taxon>Planctomycetota</taxon>
        <taxon>Planctomycetia</taxon>
        <taxon>Isosphaerales</taxon>
        <taxon>Isosphaeraceae</taxon>
        <taxon>Tautonia</taxon>
    </lineage>
</organism>
<keyword evidence="6" id="KW-1185">Reference proteome</keyword>
<feature type="chain" id="PRO_5022270073" description="Peptidyl-prolyl cis-trans isomerase" evidence="3">
    <location>
        <begin position="29"/>
        <end position="222"/>
    </location>
</feature>
<comment type="similarity">
    <text evidence="3">Belongs to the cyclophilin-type PPIase family.</text>
</comment>
<dbReference type="EMBL" id="CP036426">
    <property type="protein sequence ID" value="QDV32481.1"/>
    <property type="molecule type" value="Genomic_DNA"/>
</dbReference>
<evidence type="ECO:0000256" key="1">
    <source>
        <dbReference type="ARBA" id="ARBA00023110"/>
    </source>
</evidence>
<evidence type="ECO:0000256" key="3">
    <source>
        <dbReference type="RuleBase" id="RU363019"/>
    </source>
</evidence>
<dbReference type="Pfam" id="PF00160">
    <property type="entry name" value="Pro_isomerase"/>
    <property type="match status" value="1"/>
</dbReference>
<proteinExistence type="inferred from homology"/>
<dbReference type="GO" id="GO:0003755">
    <property type="term" value="F:peptidyl-prolyl cis-trans isomerase activity"/>
    <property type="evidence" value="ECO:0007669"/>
    <property type="project" value="UniProtKB-UniRule"/>
</dbReference>
<keyword evidence="1 3" id="KW-0697">Rotamase</keyword>
<dbReference type="PANTHER" id="PTHR43246">
    <property type="entry name" value="PEPTIDYL-PROLYL CIS-TRANS ISOMERASE CYP38, CHLOROPLASTIC"/>
    <property type="match status" value="1"/>
</dbReference>
<dbReference type="PRINTS" id="PR00153">
    <property type="entry name" value="CSAPPISMRASE"/>
</dbReference>
<feature type="domain" description="PPIase cyclophilin-type" evidence="4">
    <location>
        <begin position="44"/>
        <end position="219"/>
    </location>
</feature>
<dbReference type="Proteomes" id="UP000317835">
    <property type="component" value="Chromosome"/>
</dbReference>
<dbReference type="InterPro" id="IPR002130">
    <property type="entry name" value="Cyclophilin-type_PPIase_dom"/>
</dbReference>
<name>A0A518GV64_9BACT</name>
<comment type="catalytic activity">
    <reaction evidence="3">
        <text>[protein]-peptidylproline (omega=180) = [protein]-peptidylproline (omega=0)</text>
        <dbReference type="Rhea" id="RHEA:16237"/>
        <dbReference type="Rhea" id="RHEA-COMP:10747"/>
        <dbReference type="Rhea" id="RHEA-COMP:10748"/>
        <dbReference type="ChEBI" id="CHEBI:83833"/>
        <dbReference type="ChEBI" id="CHEBI:83834"/>
        <dbReference type="EC" id="5.2.1.8"/>
    </reaction>
</comment>
<protein>
    <recommendedName>
        <fullName evidence="3">Peptidyl-prolyl cis-trans isomerase</fullName>
        <shortName evidence="3">PPIase</shortName>
        <ecNumber evidence="3">5.2.1.8</ecNumber>
    </recommendedName>
</protein>
<evidence type="ECO:0000256" key="2">
    <source>
        <dbReference type="ARBA" id="ARBA00023235"/>
    </source>
</evidence>
<dbReference type="KEGG" id="tpla:ElP_03140"/>
<reference evidence="5 6" key="1">
    <citation type="submission" date="2019-02" db="EMBL/GenBank/DDBJ databases">
        <title>Deep-cultivation of Planctomycetes and their phenomic and genomic characterization uncovers novel biology.</title>
        <authorList>
            <person name="Wiegand S."/>
            <person name="Jogler M."/>
            <person name="Boedeker C."/>
            <person name="Pinto D."/>
            <person name="Vollmers J."/>
            <person name="Rivas-Marin E."/>
            <person name="Kohn T."/>
            <person name="Peeters S.H."/>
            <person name="Heuer A."/>
            <person name="Rast P."/>
            <person name="Oberbeckmann S."/>
            <person name="Bunk B."/>
            <person name="Jeske O."/>
            <person name="Meyerdierks A."/>
            <person name="Storesund J.E."/>
            <person name="Kallscheuer N."/>
            <person name="Luecker S."/>
            <person name="Lage O.M."/>
            <person name="Pohl T."/>
            <person name="Merkel B.J."/>
            <person name="Hornburger P."/>
            <person name="Mueller R.-W."/>
            <person name="Bruemmer F."/>
            <person name="Labrenz M."/>
            <person name="Spormann A.M."/>
            <person name="Op den Camp H."/>
            <person name="Overmann J."/>
            <person name="Amann R."/>
            <person name="Jetten M.S.M."/>
            <person name="Mascher T."/>
            <person name="Medema M.H."/>
            <person name="Devos D.P."/>
            <person name="Kaster A.-K."/>
            <person name="Ovreas L."/>
            <person name="Rohde M."/>
            <person name="Galperin M.Y."/>
            <person name="Jogler C."/>
        </authorList>
    </citation>
    <scope>NUCLEOTIDE SEQUENCE [LARGE SCALE GENOMIC DNA]</scope>
    <source>
        <strain evidence="5 6">ElP</strain>
    </source>
</reference>
<accession>A0A518GV64</accession>
<keyword evidence="3" id="KW-0732">Signal</keyword>
<comment type="function">
    <text evidence="3">PPIases accelerate the folding of proteins. It catalyzes the cis-trans isomerization of proline imidic peptide bonds in oligopeptides.</text>
</comment>
<dbReference type="EC" id="5.2.1.8" evidence="3"/>
<feature type="signal peptide" evidence="3">
    <location>
        <begin position="1"/>
        <end position="28"/>
    </location>
</feature>
<evidence type="ECO:0000313" key="6">
    <source>
        <dbReference type="Proteomes" id="UP000317835"/>
    </source>
</evidence>
<dbReference type="InterPro" id="IPR029000">
    <property type="entry name" value="Cyclophilin-like_dom_sf"/>
</dbReference>